<dbReference type="GeneID" id="19526074"/>
<organism evidence="2 3">
    <name type="scientific">Bacillus phage Hakuna</name>
    <dbReference type="NCBI Taxonomy" id="1486659"/>
    <lineage>
        <taxon>Viruses</taxon>
        <taxon>Duplodnaviria</taxon>
        <taxon>Heunggongvirae</taxon>
        <taxon>Uroviricota</taxon>
        <taxon>Caudoviricetes</taxon>
        <taxon>Herelleviridae</taxon>
        <taxon>Bastillevirinae</taxon>
        <taxon>Wphvirus</taxon>
        <taxon>Wphvirus hakuna</taxon>
    </lineage>
</organism>
<dbReference type="EMBL" id="KJ489399">
    <property type="protein sequence ID" value="AHZ10092.1"/>
    <property type="molecule type" value="Genomic_DNA"/>
</dbReference>
<proteinExistence type="predicted"/>
<dbReference type="KEGG" id="vg:19526074"/>
<keyword evidence="1" id="KW-0812">Transmembrane</keyword>
<feature type="transmembrane region" description="Helical" evidence="1">
    <location>
        <begin position="41"/>
        <end position="62"/>
    </location>
</feature>
<reference evidence="3" key="1">
    <citation type="submission" date="2014-09" db="EMBL/GenBank/DDBJ databases">
        <authorList>
            <person name="Sauder A.B."/>
            <person name="McKenzie Q.R."/>
            <person name="Temple L.M."/>
            <person name="Alexis B.K."/>
            <person name="Al-Atrache Z."/>
            <person name="Lewis L.O."/>
            <person name="Loesser-Casey K.E."/>
            <person name="Mitchell K.J."/>
        </authorList>
    </citation>
    <scope>NUCLEOTIDE SEQUENCE [LARGE SCALE GENOMIC DNA]</scope>
</reference>
<keyword evidence="1" id="KW-0472">Membrane</keyword>
<dbReference type="RefSeq" id="YP_009036523.1">
    <property type="nucleotide sequence ID" value="NC_024213.1"/>
</dbReference>
<evidence type="ECO:0000256" key="1">
    <source>
        <dbReference type="SAM" id="Phobius"/>
    </source>
</evidence>
<name>A0A024B119_9CAUD</name>
<evidence type="ECO:0000313" key="3">
    <source>
        <dbReference type="Proteomes" id="UP000026900"/>
    </source>
</evidence>
<evidence type="ECO:0000313" key="2">
    <source>
        <dbReference type="EMBL" id="AHZ10092.1"/>
    </source>
</evidence>
<keyword evidence="3" id="KW-1185">Reference proteome</keyword>
<dbReference type="Proteomes" id="UP000026900">
    <property type="component" value="Segment"/>
</dbReference>
<accession>A0A024B119</accession>
<protein>
    <submittedName>
        <fullName evidence="2">Uncharacterized protein</fullName>
    </submittedName>
</protein>
<feature type="transmembrane region" description="Helical" evidence="1">
    <location>
        <begin position="6"/>
        <end position="29"/>
    </location>
</feature>
<sequence length="97" mass="10727">MLYTVLAIVFTIIFYVVASYMSFVTASILHRGVVFRLLMPTVKALSFIVIVYTSIIADIILFNAQKYDSVAFKNGVMSTVIVSSLTTSREKGGVKHV</sequence>
<keyword evidence="1" id="KW-1133">Transmembrane helix</keyword>